<name>A0A0D0BV81_9AGAR</name>
<dbReference type="OrthoDB" id="3045540at2759"/>
<evidence type="ECO:0008006" key="3">
    <source>
        <dbReference type="Google" id="ProtNLM"/>
    </source>
</evidence>
<feature type="non-terminal residue" evidence="1">
    <location>
        <position position="103"/>
    </location>
</feature>
<accession>A0A0D0BV81</accession>
<proteinExistence type="predicted"/>
<protein>
    <recommendedName>
        <fullName evidence="3">F-box domain-containing protein</fullName>
    </recommendedName>
</protein>
<sequence>MASLRRQVLDAELGVVAFESQKKESLALESTPQQDSKRVQLSLLKNILSPVRRLPVEIISIIFELVCGSRHFLPSRDAMLSAFIISSVCIAWRNAAYATPGIW</sequence>
<evidence type="ECO:0000313" key="1">
    <source>
        <dbReference type="EMBL" id="KIK59436.1"/>
    </source>
</evidence>
<dbReference type="EMBL" id="KN834779">
    <property type="protein sequence ID" value="KIK59436.1"/>
    <property type="molecule type" value="Genomic_DNA"/>
</dbReference>
<dbReference type="HOGENOM" id="CLU_2270106_0_0_1"/>
<evidence type="ECO:0000313" key="2">
    <source>
        <dbReference type="Proteomes" id="UP000053593"/>
    </source>
</evidence>
<organism evidence="1 2">
    <name type="scientific">Collybiopsis luxurians FD-317 M1</name>
    <dbReference type="NCBI Taxonomy" id="944289"/>
    <lineage>
        <taxon>Eukaryota</taxon>
        <taxon>Fungi</taxon>
        <taxon>Dikarya</taxon>
        <taxon>Basidiomycota</taxon>
        <taxon>Agaricomycotina</taxon>
        <taxon>Agaricomycetes</taxon>
        <taxon>Agaricomycetidae</taxon>
        <taxon>Agaricales</taxon>
        <taxon>Marasmiineae</taxon>
        <taxon>Omphalotaceae</taxon>
        <taxon>Collybiopsis</taxon>
        <taxon>Collybiopsis luxurians</taxon>
    </lineage>
</organism>
<dbReference type="Proteomes" id="UP000053593">
    <property type="component" value="Unassembled WGS sequence"/>
</dbReference>
<dbReference type="AlphaFoldDB" id="A0A0D0BV81"/>
<reference evidence="1 2" key="1">
    <citation type="submission" date="2014-04" db="EMBL/GenBank/DDBJ databases">
        <title>Evolutionary Origins and Diversification of the Mycorrhizal Mutualists.</title>
        <authorList>
            <consortium name="DOE Joint Genome Institute"/>
            <consortium name="Mycorrhizal Genomics Consortium"/>
            <person name="Kohler A."/>
            <person name="Kuo A."/>
            <person name="Nagy L.G."/>
            <person name="Floudas D."/>
            <person name="Copeland A."/>
            <person name="Barry K.W."/>
            <person name="Cichocki N."/>
            <person name="Veneault-Fourrey C."/>
            <person name="LaButti K."/>
            <person name="Lindquist E.A."/>
            <person name="Lipzen A."/>
            <person name="Lundell T."/>
            <person name="Morin E."/>
            <person name="Murat C."/>
            <person name="Riley R."/>
            <person name="Ohm R."/>
            <person name="Sun H."/>
            <person name="Tunlid A."/>
            <person name="Henrissat B."/>
            <person name="Grigoriev I.V."/>
            <person name="Hibbett D.S."/>
            <person name="Martin F."/>
        </authorList>
    </citation>
    <scope>NUCLEOTIDE SEQUENCE [LARGE SCALE GENOMIC DNA]</scope>
    <source>
        <strain evidence="1 2">FD-317 M1</strain>
    </source>
</reference>
<keyword evidence="2" id="KW-1185">Reference proteome</keyword>
<gene>
    <name evidence="1" type="ORF">GYMLUDRAFT_169542</name>
</gene>